<comment type="caution">
    <text evidence="2">The sequence shown here is derived from an EMBL/GenBank/DDBJ whole genome shotgun (WGS) entry which is preliminary data.</text>
</comment>
<evidence type="ECO:0000256" key="1">
    <source>
        <dbReference type="SAM" id="Phobius"/>
    </source>
</evidence>
<feature type="transmembrane region" description="Helical" evidence="1">
    <location>
        <begin position="7"/>
        <end position="26"/>
    </location>
</feature>
<dbReference type="AlphaFoldDB" id="A0A1G1V2H8"/>
<proteinExistence type="predicted"/>
<feature type="transmembrane region" description="Helical" evidence="1">
    <location>
        <begin position="155"/>
        <end position="180"/>
    </location>
</feature>
<evidence type="ECO:0000313" key="3">
    <source>
        <dbReference type="Proteomes" id="UP000177967"/>
    </source>
</evidence>
<name>A0A1G1V2H8_9BACT</name>
<keyword evidence="1" id="KW-0472">Membrane</keyword>
<keyword evidence="1" id="KW-0812">Transmembrane</keyword>
<protein>
    <submittedName>
        <fullName evidence="2">Uncharacterized protein</fullName>
    </submittedName>
</protein>
<reference evidence="2 3" key="1">
    <citation type="journal article" date="2016" name="Nat. Commun.">
        <title>Thousands of microbial genomes shed light on interconnected biogeochemical processes in an aquifer system.</title>
        <authorList>
            <person name="Anantharaman K."/>
            <person name="Brown C.T."/>
            <person name="Hug L.A."/>
            <person name="Sharon I."/>
            <person name="Castelle C.J."/>
            <person name="Probst A.J."/>
            <person name="Thomas B.C."/>
            <person name="Singh A."/>
            <person name="Wilkins M.J."/>
            <person name="Karaoz U."/>
            <person name="Brodie E.L."/>
            <person name="Williams K.H."/>
            <person name="Hubbard S.S."/>
            <person name="Banfield J.F."/>
        </authorList>
    </citation>
    <scope>NUCLEOTIDE SEQUENCE [LARGE SCALE GENOMIC DNA]</scope>
</reference>
<dbReference type="EMBL" id="MHBW01000008">
    <property type="protein sequence ID" value="OGY09566.1"/>
    <property type="molecule type" value="Genomic_DNA"/>
</dbReference>
<dbReference type="Proteomes" id="UP000177967">
    <property type="component" value="Unassembled WGS sequence"/>
</dbReference>
<evidence type="ECO:0000313" key="2">
    <source>
        <dbReference type="EMBL" id="OGY09566.1"/>
    </source>
</evidence>
<accession>A0A1G1V2H8</accession>
<sequence>MKLLLNIVFYILTAVVLFGTVAYLSVPSPHFPKPPSDSVQSVEKADVENFYQRRAYFTDFSREDILKHYEQEFKKQNLLLNISYTVTYPPEDAQVLIRDQTRSVYLPEIIHPFRESLFVNVFEAKTAKDEIWYRGVHYERKITVRYVPSDPRLRVGILTAAVLGLLFLLREILTTFFNIAKRIVKK</sequence>
<keyword evidence="1" id="KW-1133">Transmembrane helix</keyword>
<gene>
    <name evidence="2" type="ORF">A2782_03415</name>
</gene>
<dbReference type="STRING" id="1797513.A2782_03415"/>
<organism evidence="2 3">
    <name type="scientific">Candidatus Blackburnbacteria bacterium RIFCSPHIGHO2_01_FULL_43_15b</name>
    <dbReference type="NCBI Taxonomy" id="1797513"/>
    <lineage>
        <taxon>Bacteria</taxon>
        <taxon>Candidatus Blackburniibacteriota</taxon>
    </lineage>
</organism>